<keyword evidence="2" id="KW-0680">Restriction system</keyword>
<sequence>MLDMEAIKNLSINKSDWKKVKFGDVVFEPKESVKDPVAEGIEHVVGLEHIDSGDMHLRRSASIEESTTFTKKFSKGDVLFGRRRAYLKKAAKANFEGICSGDITVMRANEELFLPELLPFIVNNEKFFDHAITHSAGGLSPRVKFQDLARFEFQLPPINKQQNLIKLLNVSSDEIEAKINLVAKYSYLISSFRMDVFKRSNWPVRRLNDFFEVQLGKMLSKNAKTGTSPFPYLANQNVQWGRFNLGKVETMDFNEKEREKFKLVKGDLLVCEGGEVGRTSIWMEELENCYYQKALHRLRVINESYLPEVMLQFMIWANDEELFKGLTGSTTIAHLTAVTLKEFKIPSIPMDKQFELKIKFEQLIHTHKNIKNNLAKSIMLQKAIINKVF</sequence>
<name>A0ABR9FME0_9GAMM</name>
<keyword evidence="5" id="KW-0540">Nuclease</keyword>
<dbReference type="EMBL" id="RRZA01000030">
    <property type="protein sequence ID" value="MBE0457986.1"/>
    <property type="molecule type" value="Genomic_DNA"/>
</dbReference>
<keyword evidence="6" id="KW-1185">Reference proteome</keyword>
<evidence type="ECO:0000313" key="6">
    <source>
        <dbReference type="Proteomes" id="UP000707245"/>
    </source>
</evidence>
<comment type="caution">
    <text evidence="5">The sequence shown here is derived from an EMBL/GenBank/DDBJ whole genome shotgun (WGS) entry which is preliminary data.</text>
</comment>
<dbReference type="InterPro" id="IPR044946">
    <property type="entry name" value="Restrct_endonuc_typeI_TRD_sf"/>
</dbReference>
<dbReference type="RefSeq" id="WP_192541791.1">
    <property type="nucleotide sequence ID" value="NZ_JBQQIQ010000001.1"/>
</dbReference>
<keyword evidence="3" id="KW-0238">DNA-binding</keyword>
<evidence type="ECO:0000256" key="2">
    <source>
        <dbReference type="ARBA" id="ARBA00022747"/>
    </source>
</evidence>
<reference evidence="5 6" key="1">
    <citation type="submission" date="2020-07" db="EMBL/GenBank/DDBJ databases">
        <title>Halophilic bacteria isolated from french cheeses.</title>
        <authorList>
            <person name="Kothe C.I."/>
            <person name="Farah-Kraiem B."/>
            <person name="Renault P."/>
            <person name="Dridi B."/>
        </authorList>
    </citation>
    <scope>NUCLEOTIDE SEQUENCE [LARGE SCALE GENOMIC DNA]</scope>
    <source>
        <strain evidence="5 6">FME14</strain>
    </source>
</reference>
<dbReference type="SUPFAM" id="SSF116734">
    <property type="entry name" value="DNA methylase specificity domain"/>
    <property type="match status" value="2"/>
</dbReference>
<evidence type="ECO:0000256" key="1">
    <source>
        <dbReference type="ARBA" id="ARBA00010923"/>
    </source>
</evidence>
<protein>
    <submittedName>
        <fullName evidence="5">Restriction endonuclease subunit S</fullName>
    </submittedName>
</protein>
<feature type="domain" description="Type I restriction modification DNA specificity" evidence="4">
    <location>
        <begin position="200"/>
        <end position="373"/>
    </location>
</feature>
<dbReference type="Gene3D" id="3.90.220.20">
    <property type="entry name" value="DNA methylase specificity domains"/>
    <property type="match status" value="2"/>
</dbReference>
<dbReference type="InterPro" id="IPR052021">
    <property type="entry name" value="Type-I_RS_S_subunit"/>
</dbReference>
<dbReference type="InterPro" id="IPR000055">
    <property type="entry name" value="Restrct_endonuc_typeI_TRD"/>
</dbReference>
<dbReference type="Proteomes" id="UP000707245">
    <property type="component" value="Unassembled WGS sequence"/>
</dbReference>
<accession>A0ABR9FME0</accession>
<evidence type="ECO:0000256" key="3">
    <source>
        <dbReference type="ARBA" id="ARBA00023125"/>
    </source>
</evidence>
<organism evidence="5 6">
    <name type="scientific">Pseudoalteromonas prydzensis</name>
    <dbReference type="NCBI Taxonomy" id="182141"/>
    <lineage>
        <taxon>Bacteria</taxon>
        <taxon>Pseudomonadati</taxon>
        <taxon>Pseudomonadota</taxon>
        <taxon>Gammaproteobacteria</taxon>
        <taxon>Alteromonadales</taxon>
        <taxon>Pseudoalteromonadaceae</taxon>
        <taxon>Pseudoalteromonas</taxon>
    </lineage>
</organism>
<dbReference type="PANTHER" id="PTHR30408:SF12">
    <property type="entry name" value="TYPE I RESTRICTION ENZYME MJAVIII SPECIFICITY SUBUNIT"/>
    <property type="match status" value="1"/>
</dbReference>
<feature type="domain" description="Type I restriction modification DNA specificity" evidence="4">
    <location>
        <begin position="15"/>
        <end position="180"/>
    </location>
</feature>
<evidence type="ECO:0000259" key="4">
    <source>
        <dbReference type="Pfam" id="PF01420"/>
    </source>
</evidence>
<proteinExistence type="inferred from homology"/>
<dbReference type="Pfam" id="PF01420">
    <property type="entry name" value="Methylase_S"/>
    <property type="match status" value="2"/>
</dbReference>
<keyword evidence="5" id="KW-0255">Endonuclease</keyword>
<keyword evidence="5" id="KW-0378">Hydrolase</keyword>
<gene>
    <name evidence="5" type="ORF">EI167_11095</name>
</gene>
<comment type="similarity">
    <text evidence="1">Belongs to the type-I restriction system S methylase family.</text>
</comment>
<dbReference type="CDD" id="cd17253">
    <property type="entry name" value="RMtype1_S_Eco933I-TRD2-CR2_like"/>
    <property type="match status" value="1"/>
</dbReference>
<dbReference type="GO" id="GO:0004519">
    <property type="term" value="F:endonuclease activity"/>
    <property type="evidence" value="ECO:0007669"/>
    <property type="project" value="UniProtKB-KW"/>
</dbReference>
<evidence type="ECO:0000313" key="5">
    <source>
        <dbReference type="EMBL" id="MBE0457986.1"/>
    </source>
</evidence>
<dbReference type="PANTHER" id="PTHR30408">
    <property type="entry name" value="TYPE-1 RESTRICTION ENZYME ECOKI SPECIFICITY PROTEIN"/>
    <property type="match status" value="1"/>
</dbReference>